<comment type="caution">
    <text evidence="1">The sequence shown here is derived from an EMBL/GenBank/DDBJ whole genome shotgun (WGS) entry which is preliminary data.</text>
</comment>
<evidence type="ECO:0000313" key="1">
    <source>
        <dbReference type="EMBL" id="RJX64843.1"/>
    </source>
</evidence>
<dbReference type="RefSeq" id="WP_120035640.1">
    <property type="nucleotide sequence ID" value="NZ_QVMU01000046.1"/>
</dbReference>
<dbReference type="Proteomes" id="UP000273252">
    <property type="component" value="Unassembled WGS sequence"/>
</dbReference>
<dbReference type="Pfam" id="PF04320">
    <property type="entry name" value="YggL_50S_bp"/>
    <property type="match status" value="1"/>
</dbReference>
<keyword evidence="2" id="KW-1185">Reference proteome</keyword>
<dbReference type="OrthoDB" id="5768758at2"/>
<dbReference type="EMBL" id="QVMU01000046">
    <property type="protein sequence ID" value="RJX64843.1"/>
    <property type="molecule type" value="Genomic_DNA"/>
</dbReference>
<dbReference type="InterPro" id="IPR007416">
    <property type="entry name" value="YggL_50S_bp"/>
</dbReference>
<sequence length="110" mass="12598">MAQNRTRRLRKKLYTGEFTVLGFEFSCRLEMQQESEFDQLIDDFMAFLEKRDLIMGGGADLTSFDGFVVPEGRYNSATEDDRTAVEQWLTERAKCSEIKVGTLVDANQAL</sequence>
<reference evidence="1 2" key="1">
    <citation type="submission" date="2018-08" db="EMBL/GenBank/DDBJ databases">
        <title>Vibrio isolated from the Eastern China Marginal Seas.</title>
        <authorList>
            <person name="Li Y."/>
        </authorList>
    </citation>
    <scope>NUCLEOTIDE SEQUENCE [LARGE SCALE GENOMIC DNA]</scope>
    <source>
        <strain evidence="1 2">BEI233</strain>
    </source>
</reference>
<evidence type="ECO:0000313" key="2">
    <source>
        <dbReference type="Proteomes" id="UP000273252"/>
    </source>
</evidence>
<accession>A0A3A6Q6W7</accession>
<organism evidence="1 2">
    <name type="scientific">Vibrio sinensis</name>
    <dbReference type="NCBI Taxonomy" id="2302434"/>
    <lineage>
        <taxon>Bacteria</taxon>
        <taxon>Pseudomonadati</taxon>
        <taxon>Pseudomonadota</taxon>
        <taxon>Gammaproteobacteria</taxon>
        <taxon>Vibrionales</taxon>
        <taxon>Vibrionaceae</taxon>
        <taxon>Vibrio</taxon>
    </lineage>
</organism>
<dbReference type="PANTHER" id="PTHR38778">
    <property type="entry name" value="CYTOPLASMIC PROTEIN-RELATED"/>
    <property type="match status" value="1"/>
</dbReference>
<name>A0A3A6Q6W7_9VIBR</name>
<protein>
    <submittedName>
        <fullName evidence="1">DUF469 family protein</fullName>
    </submittedName>
</protein>
<dbReference type="PANTHER" id="PTHR38778:SF1">
    <property type="entry name" value="CYTOPLASMIC PROTEIN"/>
    <property type="match status" value="1"/>
</dbReference>
<dbReference type="GO" id="GO:0005829">
    <property type="term" value="C:cytosol"/>
    <property type="evidence" value="ECO:0007669"/>
    <property type="project" value="TreeGrafter"/>
</dbReference>
<gene>
    <name evidence="1" type="ORF">DZ860_23105</name>
</gene>
<proteinExistence type="predicted"/>
<dbReference type="AlphaFoldDB" id="A0A3A6Q6W7"/>